<name>A0A8J3YLN4_9ACTN</name>
<organism evidence="1 2">
    <name type="scientific">Virgisporangium aliadipatigenens</name>
    <dbReference type="NCBI Taxonomy" id="741659"/>
    <lineage>
        <taxon>Bacteria</taxon>
        <taxon>Bacillati</taxon>
        <taxon>Actinomycetota</taxon>
        <taxon>Actinomycetes</taxon>
        <taxon>Micromonosporales</taxon>
        <taxon>Micromonosporaceae</taxon>
        <taxon>Virgisporangium</taxon>
    </lineage>
</organism>
<dbReference type="Proteomes" id="UP000619260">
    <property type="component" value="Unassembled WGS sequence"/>
</dbReference>
<gene>
    <name evidence="1" type="ORF">Val02_29290</name>
</gene>
<evidence type="ECO:0000313" key="1">
    <source>
        <dbReference type="EMBL" id="GIJ46043.1"/>
    </source>
</evidence>
<protein>
    <submittedName>
        <fullName evidence="1">Uncharacterized protein</fullName>
    </submittedName>
</protein>
<proteinExistence type="predicted"/>
<accession>A0A8J3YLN4</accession>
<comment type="caution">
    <text evidence="1">The sequence shown here is derived from an EMBL/GenBank/DDBJ whole genome shotgun (WGS) entry which is preliminary data.</text>
</comment>
<dbReference type="EMBL" id="BOPF01000009">
    <property type="protein sequence ID" value="GIJ46043.1"/>
    <property type="molecule type" value="Genomic_DNA"/>
</dbReference>
<dbReference type="AlphaFoldDB" id="A0A8J3YLN4"/>
<keyword evidence="2" id="KW-1185">Reference proteome</keyword>
<evidence type="ECO:0000313" key="2">
    <source>
        <dbReference type="Proteomes" id="UP000619260"/>
    </source>
</evidence>
<reference evidence="1" key="1">
    <citation type="submission" date="2021-01" db="EMBL/GenBank/DDBJ databases">
        <title>Whole genome shotgun sequence of Virgisporangium aliadipatigenens NBRC 105644.</title>
        <authorList>
            <person name="Komaki H."/>
            <person name="Tamura T."/>
        </authorList>
    </citation>
    <scope>NUCLEOTIDE SEQUENCE</scope>
    <source>
        <strain evidence="1">NBRC 105644</strain>
    </source>
</reference>
<sequence>MGFPASAVGKSGTAVVDGGAPVRTVAAMTADTKAWATPMCGLLQRVSLRRSPTVSQKIYELQSFTGSWWTRPLPPGLHRWALRAYAATFACGRGASGGRIPTGVAGSVGPW</sequence>